<evidence type="ECO:0000313" key="4">
    <source>
        <dbReference type="Proteomes" id="UP000193467"/>
    </source>
</evidence>
<name>A0A1Y2EMD4_9BASI</name>
<dbReference type="EMBL" id="MCGR01000050">
    <property type="protein sequence ID" value="ORY72730.1"/>
    <property type="molecule type" value="Genomic_DNA"/>
</dbReference>
<keyword evidence="4" id="KW-1185">Reference proteome</keyword>
<dbReference type="Gene3D" id="3.30.710.10">
    <property type="entry name" value="Potassium Channel Kv1.1, Chain A"/>
    <property type="match status" value="1"/>
</dbReference>
<dbReference type="AlphaFoldDB" id="A0A1Y2EMD4"/>
<dbReference type="PROSITE" id="PS50097">
    <property type="entry name" value="BTB"/>
    <property type="match status" value="1"/>
</dbReference>
<sequence>MSRTADEAGLDKDGEQSAPAPKLTLSSTYNASDADVELRSKDGVRFLVHRANLLASSKMLAGMFETVPAPNAEIPIITLEEEGVILERMFTYFYPSKVPRLEFGEMDEDVALIAAFDKYEVWRGIEAFNSAFHLECGSHFFQRPREGWPDFETAFCAYAFAKAFNYDDLRASAKLALLETADKYGDIEAILSLIDIGSLGASVDIQHVALRLLTHLHVTQKLQAIRKKAYLEDISRHTHDEDEGISPAPELWDDVETYFTARGLRAAYTKMLPLICSRTECRECLVAFASELQSLEATLAAVTDAHDKKW</sequence>
<dbReference type="InParanoid" id="A0A1Y2EMD4"/>
<dbReference type="Pfam" id="PF00651">
    <property type="entry name" value="BTB"/>
    <property type="match status" value="1"/>
</dbReference>
<dbReference type="InterPro" id="IPR000210">
    <property type="entry name" value="BTB/POZ_dom"/>
</dbReference>
<evidence type="ECO:0000313" key="3">
    <source>
        <dbReference type="EMBL" id="ORY72730.1"/>
    </source>
</evidence>
<feature type="compositionally biased region" description="Basic and acidic residues" evidence="1">
    <location>
        <begin position="1"/>
        <end position="15"/>
    </location>
</feature>
<dbReference type="InterPro" id="IPR011333">
    <property type="entry name" value="SKP1/BTB/POZ_sf"/>
</dbReference>
<feature type="domain" description="BTB" evidence="2">
    <location>
        <begin position="34"/>
        <end position="102"/>
    </location>
</feature>
<comment type="caution">
    <text evidence="3">The sequence shown here is derived from an EMBL/GenBank/DDBJ whole genome shotgun (WGS) entry which is preliminary data.</text>
</comment>
<gene>
    <name evidence="3" type="ORF">BCR35DRAFT_160500</name>
</gene>
<dbReference type="STRING" id="106004.A0A1Y2EMD4"/>
<evidence type="ECO:0000256" key="1">
    <source>
        <dbReference type="SAM" id="MobiDB-lite"/>
    </source>
</evidence>
<accession>A0A1Y2EMD4</accession>
<protein>
    <recommendedName>
        <fullName evidence="2">BTB domain-containing protein</fullName>
    </recommendedName>
</protein>
<dbReference type="Proteomes" id="UP000193467">
    <property type="component" value="Unassembled WGS sequence"/>
</dbReference>
<dbReference type="SUPFAM" id="SSF54695">
    <property type="entry name" value="POZ domain"/>
    <property type="match status" value="1"/>
</dbReference>
<reference evidence="3 4" key="1">
    <citation type="submission" date="2016-07" db="EMBL/GenBank/DDBJ databases">
        <title>Pervasive Adenine N6-methylation of Active Genes in Fungi.</title>
        <authorList>
            <consortium name="DOE Joint Genome Institute"/>
            <person name="Mondo S.J."/>
            <person name="Dannebaum R.O."/>
            <person name="Kuo R.C."/>
            <person name="Labutti K."/>
            <person name="Haridas S."/>
            <person name="Kuo A."/>
            <person name="Salamov A."/>
            <person name="Ahrendt S.R."/>
            <person name="Lipzen A."/>
            <person name="Sullivan W."/>
            <person name="Andreopoulos W.B."/>
            <person name="Clum A."/>
            <person name="Lindquist E."/>
            <person name="Daum C."/>
            <person name="Ramamoorthy G.K."/>
            <person name="Gryganskyi A."/>
            <person name="Culley D."/>
            <person name="Magnuson J.K."/>
            <person name="James T.Y."/>
            <person name="O'Malley M.A."/>
            <person name="Stajich J.E."/>
            <person name="Spatafora J.W."/>
            <person name="Visel A."/>
            <person name="Grigoriev I.V."/>
        </authorList>
    </citation>
    <scope>NUCLEOTIDE SEQUENCE [LARGE SCALE GENOMIC DNA]</scope>
    <source>
        <strain evidence="3 4">62-1032</strain>
    </source>
</reference>
<feature type="region of interest" description="Disordered" evidence="1">
    <location>
        <begin position="1"/>
        <end position="24"/>
    </location>
</feature>
<dbReference type="OrthoDB" id="3184970at2759"/>
<organism evidence="3 4">
    <name type="scientific">Leucosporidium creatinivorum</name>
    <dbReference type="NCBI Taxonomy" id="106004"/>
    <lineage>
        <taxon>Eukaryota</taxon>
        <taxon>Fungi</taxon>
        <taxon>Dikarya</taxon>
        <taxon>Basidiomycota</taxon>
        <taxon>Pucciniomycotina</taxon>
        <taxon>Microbotryomycetes</taxon>
        <taxon>Leucosporidiales</taxon>
        <taxon>Leucosporidium</taxon>
    </lineage>
</organism>
<proteinExistence type="predicted"/>
<evidence type="ECO:0000259" key="2">
    <source>
        <dbReference type="PROSITE" id="PS50097"/>
    </source>
</evidence>